<proteinExistence type="predicted"/>
<dbReference type="FunFam" id="3.10.20.90:FF:000155">
    <property type="entry name" value="Ubiquitin-like protein SMT3"/>
    <property type="match status" value="1"/>
</dbReference>
<name>A0A8H6F0G0_CANAX</name>
<evidence type="ECO:0000313" key="4">
    <source>
        <dbReference type="Proteomes" id="UP000536275"/>
    </source>
</evidence>
<evidence type="ECO:0000313" key="3">
    <source>
        <dbReference type="EMBL" id="KAF6062557.1"/>
    </source>
</evidence>
<dbReference type="GO" id="GO:0042802">
    <property type="term" value="F:identical protein binding"/>
    <property type="evidence" value="ECO:0007669"/>
    <property type="project" value="EnsemblFungi"/>
</dbReference>
<dbReference type="Gene3D" id="3.10.20.90">
    <property type="entry name" value="Phosphatidylinositol 3-kinase Catalytic Subunit, Chain A, domain 1"/>
    <property type="match status" value="1"/>
</dbReference>
<gene>
    <name evidence="3" type="primary">SMT3</name>
    <name evidence="3" type="ORF">FOB64_005625</name>
</gene>
<comment type="caution">
    <text evidence="3">The sequence shown here is derived from an EMBL/GenBank/DDBJ whole genome shotgun (WGS) entry which is preliminary data.</text>
</comment>
<dbReference type="GO" id="GO:0016925">
    <property type="term" value="P:protein sumoylation"/>
    <property type="evidence" value="ECO:0007669"/>
    <property type="project" value="EnsemblFungi"/>
</dbReference>
<sequence>MSDTENTGGSPPAAEAGPKEEKGTHINVKVSDGTQEVFFKVKRNTKFRRLMEAFAKRQGTSPDTMRFLVDGGRVHADQTPEDLDMDDGDTIEAHRAQIGGCL</sequence>
<protein>
    <submittedName>
        <fullName evidence="3">Ubiquitin-like protein SMT3</fullName>
    </submittedName>
</protein>
<feature type="region of interest" description="Disordered" evidence="1">
    <location>
        <begin position="1"/>
        <end position="28"/>
    </location>
</feature>
<feature type="domain" description="Ubiquitin-like" evidence="2">
    <location>
        <begin position="24"/>
        <end position="100"/>
    </location>
</feature>
<dbReference type="SUPFAM" id="SSF54236">
    <property type="entry name" value="Ubiquitin-like"/>
    <property type="match status" value="1"/>
</dbReference>
<dbReference type="SMR" id="A0A8H6F0G0"/>
<dbReference type="GO" id="GO:0000794">
    <property type="term" value="C:condensed nuclear chromosome"/>
    <property type="evidence" value="ECO:0007669"/>
    <property type="project" value="EnsemblFungi"/>
</dbReference>
<dbReference type="EMBL" id="JABWAD010000061">
    <property type="protein sequence ID" value="KAF6062557.1"/>
    <property type="molecule type" value="Genomic_DNA"/>
</dbReference>
<dbReference type="OMA" id="MKIYCAR"/>
<dbReference type="PANTHER" id="PTHR10562">
    <property type="entry name" value="SMALL UBIQUITIN-RELATED MODIFIER"/>
    <property type="match status" value="1"/>
</dbReference>
<dbReference type="InterPro" id="IPR022617">
    <property type="entry name" value="Rad60/SUMO-like_dom"/>
</dbReference>
<reference evidence="3 4" key="1">
    <citation type="submission" date="2020-03" db="EMBL/GenBank/DDBJ databases">
        <title>FDA dAtabase for Regulatory Grade micrObial Sequences (FDA-ARGOS): Supporting development and validation of Infectious Disease Dx tests.</title>
        <authorList>
            <person name="Campos J."/>
            <person name="Goldberg B."/>
            <person name="Tallon L."/>
            <person name="Sadzewicz L."/>
            <person name="Vavikolanu K."/>
            <person name="Mehta A."/>
            <person name="Aluvathingal J."/>
            <person name="Nadendla S."/>
            <person name="Nandy P."/>
            <person name="Geyer C."/>
            <person name="Yan Y."/>
            <person name="Sichtig H."/>
        </authorList>
    </citation>
    <scope>NUCLEOTIDE SEQUENCE [LARGE SCALE GENOMIC DNA]</scope>
    <source>
        <strain evidence="3 4">FDAARGOS_656</strain>
    </source>
</reference>
<dbReference type="AlphaFoldDB" id="A0A8H6F0G0"/>
<dbReference type="InterPro" id="IPR029071">
    <property type="entry name" value="Ubiquitin-like_domsf"/>
</dbReference>
<dbReference type="InterPro" id="IPR000626">
    <property type="entry name" value="Ubiquitin-like_dom"/>
</dbReference>
<evidence type="ECO:0000256" key="1">
    <source>
        <dbReference type="SAM" id="MobiDB-lite"/>
    </source>
</evidence>
<organism evidence="3 4">
    <name type="scientific">Candida albicans</name>
    <name type="common">Yeast</name>
    <dbReference type="NCBI Taxonomy" id="5476"/>
    <lineage>
        <taxon>Eukaryota</taxon>
        <taxon>Fungi</taxon>
        <taxon>Dikarya</taxon>
        <taxon>Ascomycota</taxon>
        <taxon>Saccharomycotina</taxon>
        <taxon>Pichiomycetes</taxon>
        <taxon>Debaryomycetaceae</taxon>
        <taxon>Candida/Lodderomyces clade</taxon>
        <taxon>Candida</taxon>
    </lineage>
</organism>
<dbReference type="PROSITE" id="PS50053">
    <property type="entry name" value="UBIQUITIN_2"/>
    <property type="match status" value="1"/>
</dbReference>
<dbReference type="SMART" id="SM00213">
    <property type="entry name" value="UBQ"/>
    <property type="match status" value="1"/>
</dbReference>
<accession>A0A8H6F0G0</accession>
<dbReference type="GO" id="GO:0031386">
    <property type="term" value="F:protein tag activity"/>
    <property type="evidence" value="ECO:0007669"/>
    <property type="project" value="EnsemblFungi"/>
</dbReference>
<dbReference type="GO" id="GO:0005940">
    <property type="term" value="C:septin ring"/>
    <property type="evidence" value="ECO:0007669"/>
    <property type="project" value="EnsemblFungi"/>
</dbReference>
<dbReference type="Proteomes" id="UP000536275">
    <property type="component" value="Unassembled WGS sequence"/>
</dbReference>
<evidence type="ECO:0000259" key="2">
    <source>
        <dbReference type="PROSITE" id="PS50053"/>
    </source>
</evidence>
<dbReference type="Pfam" id="PF11976">
    <property type="entry name" value="Rad60-SLD"/>
    <property type="match status" value="1"/>
</dbReference>